<comment type="caution">
    <text evidence="2">The sequence shown here is derived from an EMBL/GenBank/DDBJ whole genome shotgun (WGS) entry which is preliminary data.</text>
</comment>
<dbReference type="Proteomes" id="UP000030377">
    <property type="component" value="Unassembled WGS sequence"/>
</dbReference>
<reference evidence="2 3" key="1">
    <citation type="submission" date="2014-09" db="EMBL/GenBank/DDBJ databases">
        <title>Draft genome of Bradyrhizobium japonicum Is-34.</title>
        <authorList>
            <person name="Tsurumaru H."/>
            <person name="Yamakawa T."/>
            <person name="Hashimoto S."/>
            <person name="Okizaki K."/>
            <person name="Kanesaki Y."/>
            <person name="Yoshikawa H."/>
            <person name="Yajima S."/>
        </authorList>
    </citation>
    <scope>NUCLEOTIDE SEQUENCE [LARGE SCALE GENOMIC DNA]</scope>
    <source>
        <strain evidence="2 3">Is-34</strain>
    </source>
</reference>
<dbReference type="RefSeq" id="WP_014493253.1">
    <property type="nucleotide sequence ID" value="NZ_BJNK01000018.1"/>
</dbReference>
<dbReference type="Pfam" id="PF00857">
    <property type="entry name" value="Isochorismatase"/>
    <property type="match status" value="1"/>
</dbReference>
<evidence type="ECO:0000313" key="2">
    <source>
        <dbReference type="EMBL" id="KGT75284.1"/>
    </source>
</evidence>
<organism evidence="2 3">
    <name type="scientific">Bradyrhizobium japonicum</name>
    <dbReference type="NCBI Taxonomy" id="375"/>
    <lineage>
        <taxon>Bacteria</taxon>
        <taxon>Pseudomonadati</taxon>
        <taxon>Pseudomonadota</taxon>
        <taxon>Alphaproteobacteria</taxon>
        <taxon>Hyphomicrobiales</taxon>
        <taxon>Nitrobacteraceae</taxon>
        <taxon>Bradyrhizobium</taxon>
    </lineage>
</organism>
<dbReference type="InterPro" id="IPR000868">
    <property type="entry name" value="Isochorismatase-like_dom"/>
</dbReference>
<keyword evidence="2" id="KW-0378">Hydrolase</keyword>
<dbReference type="InterPro" id="IPR036380">
    <property type="entry name" value="Isochorismatase-like_sf"/>
</dbReference>
<dbReference type="PATRIC" id="fig|375.37.peg.6862"/>
<evidence type="ECO:0000259" key="1">
    <source>
        <dbReference type="Pfam" id="PF00857"/>
    </source>
</evidence>
<protein>
    <submittedName>
        <fullName evidence="2">Cysteine hydrolase</fullName>
    </submittedName>
</protein>
<evidence type="ECO:0000313" key="3">
    <source>
        <dbReference type="Proteomes" id="UP000030377"/>
    </source>
</evidence>
<dbReference type="PANTHER" id="PTHR43540:SF6">
    <property type="entry name" value="ISOCHORISMATASE-LIKE DOMAIN-CONTAINING PROTEIN"/>
    <property type="match status" value="1"/>
</dbReference>
<dbReference type="STRING" id="375.BKD09_RS15865"/>
<dbReference type="EMBL" id="JRPN01000025">
    <property type="protein sequence ID" value="KGT75284.1"/>
    <property type="molecule type" value="Genomic_DNA"/>
</dbReference>
<dbReference type="KEGG" id="bjp:RN69_15220"/>
<accession>A0A0A3XPT0</accession>
<dbReference type="SUPFAM" id="SSF52499">
    <property type="entry name" value="Isochorismatase-like hydrolases"/>
    <property type="match status" value="1"/>
</dbReference>
<name>A0A0A3XPT0_BRAJP</name>
<dbReference type="PANTHER" id="PTHR43540">
    <property type="entry name" value="PEROXYUREIDOACRYLATE/UREIDOACRYLATE AMIDOHYDROLASE-RELATED"/>
    <property type="match status" value="1"/>
</dbReference>
<dbReference type="InterPro" id="IPR050272">
    <property type="entry name" value="Isochorismatase-like_hydrls"/>
</dbReference>
<dbReference type="Gene3D" id="3.40.50.850">
    <property type="entry name" value="Isochorismatase-like"/>
    <property type="match status" value="1"/>
</dbReference>
<gene>
    <name evidence="2" type="ORF">MA20_32740</name>
</gene>
<dbReference type="GO" id="GO:0016787">
    <property type="term" value="F:hydrolase activity"/>
    <property type="evidence" value="ECO:0007669"/>
    <property type="project" value="UniProtKB-KW"/>
</dbReference>
<dbReference type="AlphaFoldDB" id="A0A0A3XPT0"/>
<dbReference type="GeneID" id="64071844"/>
<proteinExistence type="predicted"/>
<sequence length="202" mass="22255">MGQLLSPPGPHAVHLCIDMQGLFAPGAAWATPWMERALPGAVRLIAHAPQRTVFTRFIPVRNKAEARGVWKAYYEKWECVTRDRVDPALLELMPALLRFVPPATVIDRQTYCAFANGRLHGFLDGHQVDTLIVSGGETDVCVLATVLAAVDIGYRVILAEDALCSSSDESHDALIELYTKRFSLQIEVASVDRILASWAVDD</sequence>
<feature type="domain" description="Isochorismatase-like" evidence="1">
    <location>
        <begin position="13"/>
        <end position="188"/>
    </location>
</feature>
<dbReference type="CDD" id="cd00431">
    <property type="entry name" value="cysteine_hydrolases"/>
    <property type="match status" value="1"/>
</dbReference>